<protein>
    <recommendedName>
        <fullName evidence="3">DUF3303 domain-containing protein</fullName>
    </recommendedName>
</protein>
<accession>A0ABP5G921</accession>
<proteinExistence type="predicted"/>
<name>A0ABP5G921_9ACTN</name>
<dbReference type="Proteomes" id="UP001500751">
    <property type="component" value="Unassembled WGS sequence"/>
</dbReference>
<dbReference type="EMBL" id="BAAAQN010000030">
    <property type="protein sequence ID" value="GAA2040732.1"/>
    <property type="molecule type" value="Genomic_DNA"/>
</dbReference>
<comment type="caution">
    <text evidence="1">The sequence shown here is derived from an EMBL/GenBank/DDBJ whole genome shotgun (WGS) entry which is preliminary data.</text>
</comment>
<evidence type="ECO:0000313" key="2">
    <source>
        <dbReference type="Proteomes" id="UP001500751"/>
    </source>
</evidence>
<dbReference type="RefSeq" id="WP_344667963.1">
    <property type="nucleotide sequence ID" value="NZ_BAAAQN010000030.1"/>
</dbReference>
<reference evidence="2" key="1">
    <citation type="journal article" date="2019" name="Int. J. Syst. Evol. Microbiol.">
        <title>The Global Catalogue of Microorganisms (GCM) 10K type strain sequencing project: providing services to taxonomists for standard genome sequencing and annotation.</title>
        <authorList>
            <consortium name="The Broad Institute Genomics Platform"/>
            <consortium name="The Broad Institute Genome Sequencing Center for Infectious Disease"/>
            <person name="Wu L."/>
            <person name="Ma J."/>
        </authorList>
    </citation>
    <scope>NUCLEOTIDE SEQUENCE [LARGE SCALE GENOMIC DNA]</scope>
    <source>
        <strain evidence="2">JCM 16014</strain>
    </source>
</reference>
<evidence type="ECO:0000313" key="1">
    <source>
        <dbReference type="EMBL" id="GAA2040732.1"/>
    </source>
</evidence>
<keyword evidence="2" id="KW-1185">Reference proteome</keyword>
<evidence type="ECO:0008006" key="3">
    <source>
        <dbReference type="Google" id="ProtNLM"/>
    </source>
</evidence>
<organism evidence="1 2">
    <name type="scientific">Catenulispora yoronensis</name>
    <dbReference type="NCBI Taxonomy" id="450799"/>
    <lineage>
        <taxon>Bacteria</taxon>
        <taxon>Bacillati</taxon>
        <taxon>Actinomycetota</taxon>
        <taxon>Actinomycetes</taxon>
        <taxon>Catenulisporales</taxon>
        <taxon>Catenulisporaceae</taxon>
        <taxon>Catenulispora</taxon>
    </lineage>
</organism>
<gene>
    <name evidence="1" type="ORF">GCM10009839_48670</name>
</gene>
<sequence>MAVFIVMDWDETEADYFGIVSRMGVQGTPAEGIHLHLAGPAAGGMRIVEVWDEAAGFEAFVRDVLLPTAAEAGIATKPVYTVVPIGNVFAPGLEVIEKLAREFAG</sequence>